<dbReference type="InterPro" id="IPR003421">
    <property type="entry name" value="Opine_DH"/>
</dbReference>
<accession>A0A0F9AYS2</accession>
<feature type="domain" description="Opine dehydrogenase" evidence="3">
    <location>
        <begin position="196"/>
        <end position="332"/>
    </location>
</feature>
<dbReference type="Gene3D" id="1.10.1040.10">
    <property type="entry name" value="N-(1-d-carboxylethyl)-l-norvaline Dehydrogenase, domain 2"/>
    <property type="match status" value="1"/>
</dbReference>
<dbReference type="GO" id="GO:0016616">
    <property type="term" value="F:oxidoreductase activity, acting on the CH-OH group of donors, NAD or NADP as acceptor"/>
    <property type="evidence" value="ECO:0007669"/>
    <property type="project" value="InterPro"/>
</dbReference>
<protein>
    <recommendedName>
        <fullName evidence="5">Opine dehydrogenase domain-containing protein</fullName>
    </recommendedName>
</protein>
<evidence type="ECO:0000259" key="2">
    <source>
        <dbReference type="Pfam" id="PF01210"/>
    </source>
</evidence>
<keyword evidence="1" id="KW-0560">Oxidoreductase</keyword>
<dbReference type="InterPro" id="IPR008927">
    <property type="entry name" value="6-PGluconate_DH-like_C_sf"/>
</dbReference>
<dbReference type="Pfam" id="PF01210">
    <property type="entry name" value="NAD_Gly3P_dh_N"/>
    <property type="match status" value="1"/>
</dbReference>
<reference evidence="4" key="1">
    <citation type="journal article" date="2015" name="Nature">
        <title>Complex archaea that bridge the gap between prokaryotes and eukaryotes.</title>
        <authorList>
            <person name="Spang A."/>
            <person name="Saw J.H."/>
            <person name="Jorgensen S.L."/>
            <person name="Zaremba-Niedzwiedzka K."/>
            <person name="Martijn J."/>
            <person name="Lind A.E."/>
            <person name="van Eijk R."/>
            <person name="Schleper C."/>
            <person name="Guy L."/>
            <person name="Ettema T.J."/>
        </authorList>
    </citation>
    <scope>NUCLEOTIDE SEQUENCE</scope>
</reference>
<dbReference type="InterPro" id="IPR051729">
    <property type="entry name" value="Opine/Lysopine_DH"/>
</dbReference>
<name>A0A0F9AYS2_9ZZZZ</name>
<dbReference type="AlphaFoldDB" id="A0A0F9AYS2"/>
<dbReference type="EMBL" id="LAZR01040328">
    <property type="protein sequence ID" value="KKL14759.1"/>
    <property type="molecule type" value="Genomic_DNA"/>
</dbReference>
<dbReference type="GO" id="GO:0051287">
    <property type="term" value="F:NAD binding"/>
    <property type="evidence" value="ECO:0007669"/>
    <property type="project" value="InterPro"/>
</dbReference>
<evidence type="ECO:0000313" key="4">
    <source>
        <dbReference type="EMBL" id="KKL14759.1"/>
    </source>
</evidence>
<proteinExistence type="predicted"/>
<dbReference type="SUPFAM" id="SSF51735">
    <property type="entry name" value="NAD(P)-binding Rossmann-fold domains"/>
    <property type="match status" value="1"/>
</dbReference>
<organism evidence="4">
    <name type="scientific">marine sediment metagenome</name>
    <dbReference type="NCBI Taxonomy" id="412755"/>
    <lineage>
        <taxon>unclassified sequences</taxon>
        <taxon>metagenomes</taxon>
        <taxon>ecological metagenomes</taxon>
    </lineage>
</organism>
<dbReference type="PANTHER" id="PTHR38015:SF1">
    <property type="entry name" value="OPINE DEHYDROGENASE DOMAIN-CONTAINING PROTEIN"/>
    <property type="match status" value="1"/>
</dbReference>
<gene>
    <name evidence="4" type="ORF">LCGC14_2512450</name>
</gene>
<dbReference type="SUPFAM" id="SSF48179">
    <property type="entry name" value="6-phosphogluconate dehydrogenase C-terminal domain-like"/>
    <property type="match status" value="1"/>
</dbReference>
<evidence type="ECO:0000259" key="3">
    <source>
        <dbReference type="Pfam" id="PF02317"/>
    </source>
</evidence>
<dbReference type="InterPro" id="IPR036291">
    <property type="entry name" value="NAD(P)-bd_dom_sf"/>
</dbReference>
<sequence length="363" mass="39742">MTKIAIIGAGNSGQTMAADLALAGCKVRLYEHPNCRASIEHVAKTKEIELTGRSIAELNGMIQGREGTAKLDVVTTDAEEAIGDVDIINFHMPAFADEIVFEELAPKLRNGQKVVFWTSYFRTFRIAHRFQEVLAEKNVSLWETHTQPFGTRIKGPGVVEMDQVMSPVLVSKYPRLEGAADALGVLNDLYPLAELDSALLVSLMNPNTLIHPAGSLLNTGRIEYSKGDFYMYREGITPGVARVVDRLQGEIAAIMALLNFSHTLTLSDGEGFWKDMVRVLGMGNTIGPTSLKSRYITEDVPCSLVPIALIGEKLGVDVSMTRALVEIGSAVCAEDYWRTGRTLESLGLDAMTKSAMIETFSRR</sequence>
<evidence type="ECO:0008006" key="5">
    <source>
        <dbReference type="Google" id="ProtNLM"/>
    </source>
</evidence>
<feature type="domain" description="Glycerol-3-phosphate dehydrogenase NAD-dependent N-terminal" evidence="2">
    <location>
        <begin position="3"/>
        <end position="119"/>
    </location>
</feature>
<dbReference type="Pfam" id="PF02317">
    <property type="entry name" value="Octopine_DH"/>
    <property type="match status" value="1"/>
</dbReference>
<dbReference type="InterPro" id="IPR013328">
    <property type="entry name" value="6PGD_dom2"/>
</dbReference>
<dbReference type="Gene3D" id="3.40.50.720">
    <property type="entry name" value="NAD(P)-binding Rossmann-like Domain"/>
    <property type="match status" value="1"/>
</dbReference>
<dbReference type="PANTHER" id="PTHR38015">
    <property type="entry name" value="BLR6086 PROTEIN"/>
    <property type="match status" value="1"/>
</dbReference>
<dbReference type="GO" id="GO:0046168">
    <property type="term" value="P:glycerol-3-phosphate catabolic process"/>
    <property type="evidence" value="ECO:0007669"/>
    <property type="project" value="InterPro"/>
</dbReference>
<dbReference type="InterPro" id="IPR011128">
    <property type="entry name" value="G3P_DH_NAD-dep_N"/>
</dbReference>
<comment type="caution">
    <text evidence="4">The sequence shown here is derived from an EMBL/GenBank/DDBJ whole genome shotgun (WGS) entry which is preliminary data.</text>
</comment>
<evidence type="ECO:0000256" key="1">
    <source>
        <dbReference type="ARBA" id="ARBA00023002"/>
    </source>
</evidence>